<feature type="domain" description="GIL1/IRKI C-terminal" evidence="2">
    <location>
        <begin position="387"/>
        <end position="446"/>
    </location>
</feature>
<sequence length="452" mass="51243">METIKTKSAISNGSNKLVKTFHNVICLRNVTKIASKNDTEDPFTQKLKTHQANEKDKETKARHKAVMEALIARLFAGVATIKASYAELQIAQNPYNNEAIQKGDQAVVHELTAISCLKQSFLKKELNLSPQVTLMLAEIQEQQSQMEVYQITIKKLEAQVDVKESEISFLKNKLNECIAFNKSLGKKLHSSRSLSMFENKNLHFSALNPTHFIHFLHHTLISMKCFVKFMIREMESAHWDLEAALNSIHHDAVLSKQSHQFFAFESFVCMKMFAGFSNPSFSSESSSLEKHNNHFQFEEFKKFKSLNPKQYVSQNPNSSFATFLKSKYLEVVHTKMECSFFGILNERKLLNDGFVPDSAFFMAFADLAKRVWCLHCLALSFEEKVTIFQVKKNSRFSEVYMECAAAEELVSKSGEAADSVSGELRVGFTTVPGFLIGKTVIQSQVYLSPVSC</sequence>
<protein>
    <submittedName>
        <fullName evidence="3">Uncharacterized protein</fullName>
    </submittedName>
</protein>
<dbReference type="GO" id="GO:0009959">
    <property type="term" value="P:negative gravitropism"/>
    <property type="evidence" value="ECO:0007669"/>
    <property type="project" value="InterPro"/>
</dbReference>
<feature type="domain" description="DUF641" evidence="1">
    <location>
        <begin position="64"/>
        <end position="187"/>
    </location>
</feature>
<evidence type="ECO:0000259" key="1">
    <source>
        <dbReference type="Pfam" id="PF04859"/>
    </source>
</evidence>
<dbReference type="Pfam" id="PF04859">
    <property type="entry name" value="DUF641"/>
    <property type="match status" value="1"/>
</dbReference>
<keyword evidence="4" id="KW-1185">Reference proteome</keyword>
<dbReference type="OrthoDB" id="1438811at2759"/>
<dbReference type="Pfam" id="PF24994">
    <property type="entry name" value="GIL1_IRKI_C"/>
    <property type="match status" value="1"/>
</dbReference>
<dbReference type="GO" id="GO:0009639">
    <property type="term" value="P:response to red or far red light"/>
    <property type="evidence" value="ECO:0007669"/>
    <property type="project" value="InterPro"/>
</dbReference>
<organism evidence="3 4">
    <name type="scientific">Lupinus albus</name>
    <name type="common">White lupine</name>
    <name type="synonym">Lupinus termis</name>
    <dbReference type="NCBI Taxonomy" id="3870"/>
    <lineage>
        <taxon>Eukaryota</taxon>
        <taxon>Viridiplantae</taxon>
        <taxon>Streptophyta</taxon>
        <taxon>Embryophyta</taxon>
        <taxon>Tracheophyta</taxon>
        <taxon>Spermatophyta</taxon>
        <taxon>Magnoliopsida</taxon>
        <taxon>eudicotyledons</taxon>
        <taxon>Gunneridae</taxon>
        <taxon>Pentapetalae</taxon>
        <taxon>rosids</taxon>
        <taxon>fabids</taxon>
        <taxon>Fabales</taxon>
        <taxon>Fabaceae</taxon>
        <taxon>Papilionoideae</taxon>
        <taxon>50 kb inversion clade</taxon>
        <taxon>genistoids sensu lato</taxon>
        <taxon>core genistoids</taxon>
        <taxon>Genisteae</taxon>
        <taxon>Lupinus</taxon>
    </lineage>
</organism>
<gene>
    <name evidence="3" type="ORF">Lalb_Chr15g0086341</name>
</gene>
<reference evidence="4" key="1">
    <citation type="journal article" date="2020" name="Nat. Commun.">
        <title>Genome sequence of the cluster root forming white lupin.</title>
        <authorList>
            <person name="Hufnagel B."/>
            <person name="Marques A."/>
            <person name="Soriano A."/>
            <person name="Marques L."/>
            <person name="Divol F."/>
            <person name="Doumas P."/>
            <person name="Sallet E."/>
            <person name="Mancinotti D."/>
            <person name="Carrere S."/>
            <person name="Marande W."/>
            <person name="Arribat S."/>
            <person name="Keller J."/>
            <person name="Huneau C."/>
            <person name="Blein T."/>
            <person name="Aime D."/>
            <person name="Laguerre M."/>
            <person name="Taylor J."/>
            <person name="Schubert V."/>
            <person name="Nelson M."/>
            <person name="Geu-Flores F."/>
            <person name="Crespi M."/>
            <person name="Gallardo-Guerrero K."/>
            <person name="Delaux P.-M."/>
            <person name="Salse J."/>
            <person name="Berges H."/>
            <person name="Guyot R."/>
            <person name="Gouzy J."/>
            <person name="Peret B."/>
        </authorList>
    </citation>
    <scope>NUCLEOTIDE SEQUENCE [LARGE SCALE GENOMIC DNA]</scope>
    <source>
        <strain evidence="4">cv. Amiga</strain>
    </source>
</reference>
<dbReference type="Proteomes" id="UP000447434">
    <property type="component" value="Chromosome 15"/>
</dbReference>
<proteinExistence type="predicted"/>
<comment type="caution">
    <text evidence="3">The sequence shown here is derived from an EMBL/GenBank/DDBJ whole genome shotgun (WGS) entry which is preliminary data.</text>
</comment>
<accession>A0A6A4PAR1</accession>
<dbReference type="InterPro" id="IPR006943">
    <property type="entry name" value="DUF641_pln"/>
</dbReference>
<dbReference type="AlphaFoldDB" id="A0A6A4PAR1"/>
<dbReference type="InterPro" id="IPR056813">
    <property type="entry name" value="GIL1_IRKI_C"/>
</dbReference>
<evidence type="ECO:0000313" key="4">
    <source>
        <dbReference type="Proteomes" id="UP000447434"/>
    </source>
</evidence>
<dbReference type="InterPro" id="IPR040225">
    <property type="entry name" value="GIL1-like"/>
</dbReference>
<name>A0A6A4PAR1_LUPAL</name>
<dbReference type="PANTHER" id="PTHR31161">
    <property type="entry name" value="PROTEIN GRAVITROPIC IN THE LIGHT 1"/>
    <property type="match status" value="1"/>
</dbReference>
<dbReference type="EMBL" id="WOCE01000015">
    <property type="protein sequence ID" value="KAE9598941.1"/>
    <property type="molecule type" value="Genomic_DNA"/>
</dbReference>
<evidence type="ECO:0000259" key="2">
    <source>
        <dbReference type="Pfam" id="PF24994"/>
    </source>
</evidence>
<evidence type="ECO:0000313" key="3">
    <source>
        <dbReference type="EMBL" id="KAE9598941.1"/>
    </source>
</evidence>